<proteinExistence type="predicted"/>
<comment type="caution">
    <text evidence="6">The sequence shown here is derived from an EMBL/GenBank/DDBJ whole genome shotgun (WGS) entry which is preliminary data.</text>
</comment>
<dbReference type="InterPro" id="IPR036226">
    <property type="entry name" value="LipOase_C_sf"/>
</dbReference>
<sequence length="311" mass="34792">MGLAVLSRYPHHGCQSFDVDALDIFQQLRHFYPTLDANHPVRRLLQVHTYKTESINHHSALSLYPEGGMLHRMSPFPYEELQRVFAMAAASYRFRTWPEEREAFDLPDGLKDRLPIFQDGLDLWRALYRWVSGYLGVFFPTDADVQGDPGLQEYWKFSRTPLYAAALGRPLSKASLTDQITRAVFDATAMHEFVGGVVGYTTDPAGAVLQVRPGLDMAGLQQFVQVNSLVAGTGMPMPMLMPSGQPGDEDWLPQLRLGQASDVHVERLHAELMRDLGAVSTAIGQRNSPAGARMHPFEKMDPGTHERSLSL</sequence>
<dbReference type="Pfam" id="PF00305">
    <property type="entry name" value="Lipoxygenase"/>
    <property type="match status" value="1"/>
</dbReference>
<evidence type="ECO:0000256" key="3">
    <source>
        <dbReference type="ARBA" id="ARBA00023002"/>
    </source>
</evidence>
<protein>
    <recommendedName>
        <fullName evidence="5">Lipoxygenase domain-containing protein</fullName>
    </recommendedName>
</protein>
<keyword evidence="2" id="KW-0223">Dioxygenase</keyword>
<dbReference type="Proteomes" id="UP001189429">
    <property type="component" value="Unassembled WGS sequence"/>
</dbReference>
<keyword evidence="1" id="KW-0479">Metal-binding</keyword>
<dbReference type="PANTHER" id="PTHR11771">
    <property type="entry name" value="LIPOXYGENASE"/>
    <property type="match status" value="1"/>
</dbReference>
<feature type="compositionally biased region" description="Basic and acidic residues" evidence="4">
    <location>
        <begin position="295"/>
        <end position="311"/>
    </location>
</feature>
<feature type="region of interest" description="Disordered" evidence="4">
    <location>
        <begin position="286"/>
        <end position="311"/>
    </location>
</feature>
<evidence type="ECO:0000313" key="6">
    <source>
        <dbReference type="EMBL" id="CAK0802440.1"/>
    </source>
</evidence>
<organism evidence="6 7">
    <name type="scientific">Prorocentrum cordatum</name>
    <dbReference type="NCBI Taxonomy" id="2364126"/>
    <lineage>
        <taxon>Eukaryota</taxon>
        <taxon>Sar</taxon>
        <taxon>Alveolata</taxon>
        <taxon>Dinophyceae</taxon>
        <taxon>Prorocentrales</taxon>
        <taxon>Prorocentraceae</taxon>
        <taxon>Prorocentrum</taxon>
    </lineage>
</organism>
<evidence type="ECO:0000256" key="1">
    <source>
        <dbReference type="ARBA" id="ARBA00022723"/>
    </source>
</evidence>
<reference evidence="6" key="1">
    <citation type="submission" date="2023-10" db="EMBL/GenBank/DDBJ databases">
        <authorList>
            <person name="Chen Y."/>
            <person name="Shah S."/>
            <person name="Dougan E. K."/>
            <person name="Thang M."/>
            <person name="Chan C."/>
        </authorList>
    </citation>
    <scope>NUCLEOTIDE SEQUENCE [LARGE SCALE GENOMIC DNA]</scope>
</reference>
<evidence type="ECO:0000313" key="7">
    <source>
        <dbReference type="Proteomes" id="UP001189429"/>
    </source>
</evidence>
<dbReference type="PROSITE" id="PS51393">
    <property type="entry name" value="LIPOXYGENASE_3"/>
    <property type="match status" value="1"/>
</dbReference>
<feature type="domain" description="Lipoxygenase" evidence="5">
    <location>
        <begin position="34"/>
        <end position="311"/>
    </location>
</feature>
<name>A0ABN9Q9F0_9DINO</name>
<evidence type="ECO:0000259" key="5">
    <source>
        <dbReference type="PROSITE" id="PS51393"/>
    </source>
</evidence>
<dbReference type="InterPro" id="IPR013819">
    <property type="entry name" value="LipOase_C"/>
</dbReference>
<keyword evidence="3" id="KW-0560">Oxidoreductase</keyword>
<keyword evidence="7" id="KW-1185">Reference proteome</keyword>
<gene>
    <name evidence="6" type="ORF">PCOR1329_LOCUS9962</name>
</gene>
<accession>A0ABN9Q9F0</accession>
<dbReference type="Gene3D" id="1.20.245.10">
    <property type="entry name" value="Lipoxygenase-1, Domain 5"/>
    <property type="match status" value="1"/>
</dbReference>
<evidence type="ECO:0000256" key="2">
    <source>
        <dbReference type="ARBA" id="ARBA00022964"/>
    </source>
</evidence>
<dbReference type="EMBL" id="CAUYUJ010002802">
    <property type="protein sequence ID" value="CAK0802440.1"/>
    <property type="molecule type" value="Genomic_DNA"/>
</dbReference>
<evidence type="ECO:0000256" key="4">
    <source>
        <dbReference type="SAM" id="MobiDB-lite"/>
    </source>
</evidence>
<dbReference type="SUPFAM" id="SSF48484">
    <property type="entry name" value="Lipoxigenase"/>
    <property type="match status" value="1"/>
</dbReference>
<dbReference type="InterPro" id="IPR000907">
    <property type="entry name" value="LipOase"/>
</dbReference>